<gene>
    <name evidence="5" type="ORF">J40TS1_13850</name>
</gene>
<dbReference type="AlphaFoldDB" id="A0A920CXW9"/>
<evidence type="ECO:0000313" key="6">
    <source>
        <dbReference type="Proteomes" id="UP000683139"/>
    </source>
</evidence>
<dbReference type="Gene3D" id="3.30.465.10">
    <property type="match status" value="1"/>
</dbReference>
<feature type="domain" description="FAD-binding PCMH-type" evidence="4">
    <location>
        <begin position="1"/>
        <end position="174"/>
    </location>
</feature>
<keyword evidence="6" id="KW-1185">Reference proteome</keyword>
<proteinExistence type="predicted"/>
<dbReference type="Gene3D" id="3.30.43.10">
    <property type="entry name" value="Uridine Diphospho-n-acetylenolpyruvylglucosamine Reductase, domain 2"/>
    <property type="match status" value="1"/>
</dbReference>
<evidence type="ECO:0000256" key="3">
    <source>
        <dbReference type="ARBA" id="ARBA00023002"/>
    </source>
</evidence>
<dbReference type="SUPFAM" id="SSF55447">
    <property type="entry name" value="CO dehydrogenase flavoprotein C-terminal domain-like"/>
    <property type="match status" value="1"/>
</dbReference>
<dbReference type="GO" id="GO:0016491">
    <property type="term" value="F:oxidoreductase activity"/>
    <property type="evidence" value="ECO:0007669"/>
    <property type="project" value="UniProtKB-KW"/>
</dbReference>
<reference evidence="5" key="1">
    <citation type="submission" date="2021-03" db="EMBL/GenBank/DDBJ databases">
        <title>Antimicrobial resistance genes in bacteria isolated from Japanese honey, and their potential for conferring macrolide and lincosamide resistance in the American foulbrood pathogen Paenibacillus larvae.</title>
        <authorList>
            <person name="Okamoto M."/>
            <person name="Kumagai M."/>
            <person name="Kanamori H."/>
            <person name="Takamatsu D."/>
        </authorList>
    </citation>
    <scope>NUCLEOTIDE SEQUENCE</scope>
    <source>
        <strain evidence="5">J40TS1</strain>
    </source>
</reference>
<comment type="caution">
    <text evidence="5">The sequence shown here is derived from an EMBL/GenBank/DDBJ whole genome shotgun (WGS) entry which is preliminary data.</text>
</comment>
<dbReference type="InterPro" id="IPR005107">
    <property type="entry name" value="CO_DH_flav_C"/>
</dbReference>
<evidence type="ECO:0000256" key="1">
    <source>
        <dbReference type="ARBA" id="ARBA00022630"/>
    </source>
</evidence>
<dbReference type="Proteomes" id="UP000683139">
    <property type="component" value="Unassembled WGS sequence"/>
</dbReference>
<evidence type="ECO:0000313" key="5">
    <source>
        <dbReference type="EMBL" id="GIP15743.1"/>
    </source>
</evidence>
<dbReference type="GO" id="GO:0071949">
    <property type="term" value="F:FAD binding"/>
    <property type="evidence" value="ECO:0007669"/>
    <property type="project" value="InterPro"/>
</dbReference>
<dbReference type="PROSITE" id="PS51387">
    <property type="entry name" value="FAD_PCMH"/>
    <property type="match status" value="1"/>
</dbReference>
<keyword evidence="2" id="KW-0274">FAD</keyword>
<dbReference type="InterPro" id="IPR036318">
    <property type="entry name" value="FAD-bd_PCMH-like_sf"/>
</dbReference>
<dbReference type="EMBL" id="BOSE01000002">
    <property type="protein sequence ID" value="GIP15743.1"/>
    <property type="molecule type" value="Genomic_DNA"/>
</dbReference>
<keyword evidence="3" id="KW-0560">Oxidoreductase</keyword>
<dbReference type="Gene3D" id="3.30.390.50">
    <property type="entry name" value="CO dehydrogenase flavoprotein, C-terminal domain"/>
    <property type="match status" value="1"/>
</dbReference>
<dbReference type="SMART" id="SM01092">
    <property type="entry name" value="CO_deh_flav_C"/>
    <property type="match status" value="1"/>
</dbReference>
<sequence length="276" mass="30899">MIPFDFNYYRPATIEEAVALYMRLDQKGKWPLYWSGGTEIATFARLNQIYTEAVIDLKGIPECRALAVEEQEMTLGSALTLSEIHDSEIFPLLGATGSGIADRTSRNKITLGGNVCSELIYKEAILPLLLADSDVIVAGVSGARRLPIAQLFQRSMQLAKGEFLVQFKVNTSYRLRPYTSVKKRKQSAIGYPIITVATLTTESGSRFAFSGLCDFPFRSEEIEKILNQHELPVGERIRQAEDRLPAPIRSDMLASANYRRLVWQVTLEDLLANMEA</sequence>
<dbReference type="PANTHER" id="PTHR42659:SF2">
    <property type="entry name" value="XANTHINE DEHYDROGENASE SUBUNIT C-RELATED"/>
    <property type="match status" value="1"/>
</dbReference>
<dbReference type="PANTHER" id="PTHR42659">
    <property type="entry name" value="XANTHINE DEHYDROGENASE SUBUNIT C-RELATED"/>
    <property type="match status" value="1"/>
</dbReference>
<name>A0A920CXW9_9BACL</name>
<protein>
    <submittedName>
        <fullName evidence="5">Xanthine dehydrogenase</fullName>
    </submittedName>
</protein>
<dbReference type="InterPro" id="IPR051312">
    <property type="entry name" value="Diverse_Substr_Oxidored"/>
</dbReference>
<dbReference type="InterPro" id="IPR016167">
    <property type="entry name" value="FAD-bd_PCMH_sub1"/>
</dbReference>
<dbReference type="SUPFAM" id="SSF56176">
    <property type="entry name" value="FAD-binding/transporter-associated domain-like"/>
    <property type="match status" value="1"/>
</dbReference>
<evidence type="ECO:0000259" key="4">
    <source>
        <dbReference type="PROSITE" id="PS51387"/>
    </source>
</evidence>
<dbReference type="RefSeq" id="WP_213514021.1">
    <property type="nucleotide sequence ID" value="NZ_BOSE01000002.1"/>
</dbReference>
<dbReference type="InterPro" id="IPR016169">
    <property type="entry name" value="FAD-bd_PCMH_sub2"/>
</dbReference>
<dbReference type="InterPro" id="IPR036683">
    <property type="entry name" value="CO_DH_flav_C_dom_sf"/>
</dbReference>
<evidence type="ECO:0000256" key="2">
    <source>
        <dbReference type="ARBA" id="ARBA00022827"/>
    </source>
</evidence>
<organism evidence="5 6">
    <name type="scientific">Paenibacillus montaniterrae</name>
    <dbReference type="NCBI Taxonomy" id="429341"/>
    <lineage>
        <taxon>Bacteria</taxon>
        <taxon>Bacillati</taxon>
        <taxon>Bacillota</taxon>
        <taxon>Bacilli</taxon>
        <taxon>Bacillales</taxon>
        <taxon>Paenibacillaceae</taxon>
        <taxon>Paenibacillus</taxon>
    </lineage>
</organism>
<accession>A0A920CXW9</accession>
<dbReference type="InterPro" id="IPR016166">
    <property type="entry name" value="FAD-bd_PCMH"/>
</dbReference>
<dbReference type="InterPro" id="IPR002346">
    <property type="entry name" value="Mopterin_DH_FAD-bd"/>
</dbReference>
<dbReference type="Pfam" id="PF00941">
    <property type="entry name" value="FAD_binding_5"/>
    <property type="match status" value="1"/>
</dbReference>
<keyword evidence="1" id="KW-0285">Flavoprotein</keyword>